<reference evidence="1" key="2">
    <citation type="submission" date="2023-05" db="EMBL/GenBank/DDBJ databases">
        <authorList>
            <consortium name="Lawrence Berkeley National Laboratory"/>
            <person name="Steindorff A."/>
            <person name="Hensen N."/>
            <person name="Bonometti L."/>
            <person name="Westerberg I."/>
            <person name="Brannstrom I.O."/>
            <person name="Guillou S."/>
            <person name="Cros-Aarteil S."/>
            <person name="Calhoun S."/>
            <person name="Haridas S."/>
            <person name="Kuo A."/>
            <person name="Mondo S."/>
            <person name="Pangilinan J."/>
            <person name="Riley R."/>
            <person name="Labutti K."/>
            <person name="Andreopoulos B."/>
            <person name="Lipzen A."/>
            <person name="Chen C."/>
            <person name="Yanf M."/>
            <person name="Daum C."/>
            <person name="Ng V."/>
            <person name="Clum A."/>
            <person name="Ohm R."/>
            <person name="Martin F."/>
            <person name="Silar P."/>
            <person name="Natvig D."/>
            <person name="Lalanne C."/>
            <person name="Gautier V."/>
            <person name="Ament-Velasquez S.L."/>
            <person name="Kruys A."/>
            <person name="Hutchinson M.I."/>
            <person name="Powell A.J."/>
            <person name="Barry K."/>
            <person name="Miller A.N."/>
            <person name="Grigoriev I.V."/>
            <person name="Debuchy R."/>
            <person name="Gladieux P."/>
            <person name="Thoren M.H."/>
            <person name="Johannesson H."/>
        </authorList>
    </citation>
    <scope>NUCLEOTIDE SEQUENCE</scope>
    <source>
        <strain evidence="1">PSN309</strain>
    </source>
</reference>
<gene>
    <name evidence="1" type="ORF">QBC35DRAFT_531488</name>
</gene>
<dbReference type="EMBL" id="MU864385">
    <property type="protein sequence ID" value="KAK4188662.1"/>
    <property type="molecule type" value="Genomic_DNA"/>
</dbReference>
<protein>
    <submittedName>
        <fullName evidence="1">Uncharacterized protein</fullName>
    </submittedName>
</protein>
<evidence type="ECO:0000313" key="1">
    <source>
        <dbReference type="EMBL" id="KAK4188662.1"/>
    </source>
</evidence>
<reference evidence="1" key="1">
    <citation type="journal article" date="2023" name="Mol. Phylogenet. Evol.">
        <title>Genome-scale phylogeny and comparative genomics of the fungal order Sordariales.</title>
        <authorList>
            <person name="Hensen N."/>
            <person name="Bonometti L."/>
            <person name="Westerberg I."/>
            <person name="Brannstrom I.O."/>
            <person name="Guillou S."/>
            <person name="Cros-Aarteil S."/>
            <person name="Calhoun S."/>
            <person name="Haridas S."/>
            <person name="Kuo A."/>
            <person name="Mondo S."/>
            <person name="Pangilinan J."/>
            <person name="Riley R."/>
            <person name="LaButti K."/>
            <person name="Andreopoulos B."/>
            <person name="Lipzen A."/>
            <person name="Chen C."/>
            <person name="Yan M."/>
            <person name="Daum C."/>
            <person name="Ng V."/>
            <person name="Clum A."/>
            <person name="Steindorff A."/>
            <person name="Ohm R.A."/>
            <person name="Martin F."/>
            <person name="Silar P."/>
            <person name="Natvig D.O."/>
            <person name="Lalanne C."/>
            <person name="Gautier V."/>
            <person name="Ament-Velasquez S.L."/>
            <person name="Kruys A."/>
            <person name="Hutchinson M.I."/>
            <person name="Powell A.J."/>
            <person name="Barry K."/>
            <person name="Miller A.N."/>
            <person name="Grigoriev I.V."/>
            <person name="Debuchy R."/>
            <person name="Gladieux P."/>
            <person name="Hiltunen Thoren M."/>
            <person name="Johannesson H."/>
        </authorList>
    </citation>
    <scope>NUCLEOTIDE SEQUENCE</scope>
    <source>
        <strain evidence="1">PSN309</strain>
    </source>
</reference>
<comment type="caution">
    <text evidence="1">The sequence shown here is derived from an EMBL/GenBank/DDBJ whole genome shotgun (WGS) entry which is preliminary data.</text>
</comment>
<organism evidence="1 2">
    <name type="scientific">Podospora australis</name>
    <dbReference type="NCBI Taxonomy" id="1536484"/>
    <lineage>
        <taxon>Eukaryota</taxon>
        <taxon>Fungi</taxon>
        <taxon>Dikarya</taxon>
        <taxon>Ascomycota</taxon>
        <taxon>Pezizomycotina</taxon>
        <taxon>Sordariomycetes</taxon>
        <taxon>Sordariomycetidae</taxon>
        <taxon>Sordariales</taxon>
        <taxon>Podosporaceae</taxon>
        <taxon>Podospora</taxon>
    </lineage>
</organism>
<keyword evidence="2" id="KW-1185">Reference proteome</keyword>
<dbReference type="AlphaFoldDB" id="A0AAN7AJU1"/>
<proteinExistence type="predicted"/>
<dbReference type="Proteomes" id="UP001302126">
    <property type="component" value="Unassembled WGS sequence"/>
</dbReference>
<name>A0AAN7AJU1_9PEZI</name>
<evidence type="ECO:0000313" key="2">
    <source>
        <dbReference type="Proteomes" id="UP001302126"/>
    </source>
</evidence>
<sequence>MDNTNKIKPSRAPTTFSDLPTEVRLQIFEELVEASDLQSLLHVDRRTRSEAASLLPFETVTPPNPKGDDKTEVEKIPMEELVMVVDDVCSETYWLKFEAAIIQTAGHTKRLCWTIRDMDSLLLLPVLRSYPAKVVIEFRAPDRSYGLDSLLTMRAKLQDVLHIRTLVRRYCSWTPVHPKMEVRFRESAVESVTERKLSFWLNRPRKHNKNSGRDSWGPWPGEEVHIHKYNSGAFFYEQMLIPVMDDALWRSATVVFEREIPNATSLLPRLLYGKCPLHTGVPGNTPLGPWVAGNGNGNGGSVQHVGIPTNTTNLTHLTESVWGVSSPFDFFLMTVWNAWHPTAHPNVGQRVAEQQEQRREAFATSSQRDGQRGCLCATNRFAFLKNQAKALFCLNLVASVSCGGDLENLRGYLRRAYKRTSRRSPFFRETAYSCEAELEMLSVYTALAWWDGKAIAFEDRHAWYDTYHEEYNRRTRID</sequence>
<accession>A0AAN7AJU1</accession>